<evidence type="ECO:0000313" key="3">
    <source>
        <dbReference type="Proteomes" id="UP001501758"/>
    </source>
</evidence>
<dbReference type="SUPFAM" id="SSF101874">
    <property type="entry name" value="YceI-like"/>
    <property type="match status" value="1"/>
</dbReference>
<protein>
    <submittedName>
        <fullName evidence="2">YceI family protein</fullName>
    </submittedName>
</protein>
<keyword evidence="3" id="KW-1185">Reference proteome</keyword>
<dbReference type="RefSeq" id="WP_343909486.1">
    <property type="nucleotide sequence ID" value="NZ_BAAAGE010000001.1"/>
</dbReference>
<dbReference type="PANTHER" id="PTHR34406">
    <property type="entry name" value="PROTEIN YCEI"/>
    <property type="match status" value="1"/>
</dbReference>
<evidence type="ECO:0000313" key="2">
    <source>
        <dbReference type="EMBL" id="GAA0711602.1"/>
    </source>
</evidence>
<dbReference type="InterPro" id="IPR007372">
    <property type="entry name" value="Lipid/polyisoprenoid-bd_YceI"/>
</dbReference>
<feature type="domain" description="Lipid/polyisoprenoid-binding YceI-like" evidence="1">
    <location>
        <begin position="24"/>
        <end position="185"/>
    </location>
</feature>
<dbReference type="Pfam" id="PF04264">
    <property type="entry name" value="YceI"/>
    <property type="match status" value="1"/>
</dbReference>
<sequence length="191" mass="21405">MRTLKNILIISLIIFGLPEIQAQNYTLDVKSSELSWTGKAAFNSYALTGTIAPKNGTVTTLDNTISSLQLIINMKSIDHENNDLKNHLKNEDFFEVKKYPTATFIVKNSVTLENTETVLKGSLTIKGKTNTENIPVTIETKGADILITFKYSIDRTKYGVNHNSPSIFKRMKENAIADEFILEGKLLFKSK</sequence>
<reference evidence="3" key="1">
    <citation type="journal article" date="2019" name="Int. J. Syst. Evol. Microbiol.">
        <title>The Global Catalogue of Microorganisms (GCM) 10K type strain sequencing project: providing services to taxonomists for standard genome sequencing and annotation.</title>
        <authorList>
            <consortium name="The Broad Institute Genomics Platform"/>
            <consortium name="The Broad Institute Genome Sequencing Center for Infectious Disease"/>
            <person name="Wu L."/>
            <person name="Ma J."/>
        </authorList>
    </citation>
    <scope>NUCLEOTIDE SEQUENCE [LARGE SCALE GENOMIC DNA]</scope>
    <source>
        <strain evidence="3">JCM 15974</strain>
    </source>
</reference>
<organism evidence="2 3">
    <name type="scientific">Aquimarina litoralis</name>
    <dbReference type="NCBI Taxonomy" id="584605"/>
    <lineage>
        <taxon>Bacteria</taxon>
        <taxon>Pseudomonadati</taxon>
        <taxon>Bacteroidota</taxon>
        <taxon>Flavobacteriia</taxon>
        <taxon>Flavobacteriales</taxon>
        <taxon>Flavobacteriaceae</taxon>
        <taxon>Aquimarina</taxon>
    </lineage>
</organism>
<dbReference type="PANTHER" id="PTHR34406:SF1">
    <property type="entry name" value="PROTEIN YCEI"/>
    <property type="match status" value="1"/>
</dbReference>
<comment type="caution">
    <text evidence="2">The sequence shown here is derived from an EMBL/GenBank/DDBJ whole genome shotgun (WGS) entry which is preliminary data.</text>
</comment>
<name>A0ABP3TL71_9FLAO</name>
<evidence type="ECO:0000259" key="1">
    <source>
        <dbReference type="SMART" id="SM00867"/>
    </source>
</evidence>
<dbReference type="EMBL" id="BAAAGE010000001">
    <property type="protein sequence ID" value="GAA0711602.1"/>
    <property type="molecule type" value="Genomic_DNA"/>
</dbReference>
<dbReference type="SMART" id="SM00867">
    <property type="entry name" value="YceI"/>
    <property type="match status" value="1"/>
</dbReference>
<dbReference type="InterPro" id="IPR036761">
    <property type="entry name" value="TTHA0802/YceI-like_sf"/>
</dbReference>
<dbReference type="Gene3D" id="2.40.128.110">
    <property type="entry name" value="Lipid/polyisoprenoid-binding, YceI-like"/>
    <property type="match status" value="1"/>
</dbReference>
<accession>A0ABP3TL71</accession>
<proteinExistence type="predicted"/>
<gene>
    <name evidence="2" type="ORF">GCM10009430_01240</name>
</gene>
<dbReference type="Proteomes" id="UP001501758">
    <property type="component" value="Unassembled WGS sequence"/>
</dbReference>